<proteinExistence type="predicted"/>
<evidence type="ECO:0008006" key="3">
    <source>
        <dbReference type="Google" id="ProtNLM"/>
    </source>
</evidence>
<protein>
    <recommendedName>
        <fullName evidence="3">Phage tail collar domain-containing protein</fullName>
    </recommendedName>
</protein>
<dbReference type="AlphaFoldDB" id="A0A6C0I620"/>
<dbReference type="SUPFAM" id="SSF88874">
    <property type="entry name" value="Receptor-binding domain of short tail fibre protein gp12"/>
    <property type="match status" value="1"/>
</dbReference>
<feature type="region of interest" description="Disordered" evidence="1">
    <location>
        <begin position="103"/>
        <end position="127"/>
    </location>
</feature>
<accession>A0A6C0I620</accession>
<feature type="compositionally biased region" description="Polar residues" evidence="1">
    <location>
        <begin position="103"/>
        <end position="126"/>
    </location>
</feature>
<organism evidence="2">
    <name type="scientific">viral metagenome</name>
    <dbReference type="NCBI Taxonomy" id="1070528"/>
    <lineage>
        <taxon>unclassified sequences</taxon>
        <taxon>metagenomes</taxon>
        <taxon>organismal metagenomes</taxon>
    </lineage>
</organism>
<dbReference type="EMBL" id="MN740093">
    <property type="protein sequence ID" value="QHT87583.1"/>
    <property type="molecule type" value="Genomic_DNA"/>
</dbReference>
<reference evidence="2" key="1">
    <citation type="journal article" date="2020" name="Nature">
        <title>Giant virus diversity and host interactions through global metagenomics.</title>
        <authorList>
            <person name="Schulz F."/>
            <person name="Roux S."/>
            <person name="Paez-Espino D."/>
            <person name="Jungbluth S."/>
            <person name="Walsh D.A."/>
            <person name="Denef V.J."/>
            <person name="McMahon K.D."/>
            <person name="Konstantinidis K.T."/>
            <person name="Eloe-Fadrosh E.A."/>
            <person name="Kyrpides N.C."/>
            <person name="Woyke T."/>
        </authorList>
    </citation>
    <scope>NUCLEOTIDE SEQUENCE</scope>
    <source>
        <strain evidence="2">GVMAG-M-3300023184-190</strain>
    </source>
</reference>
<evidence type="ECO:0000313" key="2">
    <source>
        <dbReference type="EMBL" id="QHT87583.1"/>
    </source>
</evidence>
<evidence type="ECO:0000256" key="1">
    <source>
        <dbReference type="SAM" id="MobiDB-lite"/>
    </source>
</evidence>
<sequence>MSFLSKNKNINFPSGSIISYLALTSIDPSGWIICNGIQRTNGTDGRYNTLLNLGIGSGSQNGNYTPPNLSAAFLRGAGSQTYNSVTYNGSATINTFQGHATQQHTHTLTDPGHTHTQNSHNHTLSRASGDIGYSTGALSLTAGVMDAVEPGQTSADSVGIQPPTYSAANTSAINNSSTSGITNGDMNITASNTNEMYPFNVGTIWILKF</sequence>
<name>A0A6C0I620_9ZZZZ</name>